<dbReference type="EMBL" id="JARKNE010000004">
    <property type="protein sequence ID" value="KAK5837291.1"/>
    <property type="molecule type" value="Genomic_DNA"/>
</dbReference>
<reference evidence="1 2" key="1">
    <citation type="submission" date="2023-03" db="EMBL/GenBank/DDBJ databases">
        <title>WGS of Gossypium arboreum.</title>
        <authorList>
            <person name="Yu D."/>
        </authorList>
    </citation>
    <scope>NUCLEOTIDE SEQUENCE [LARGE SCALE GENOMIC DNA]</scope>
    <source>
        <tissue evidence="1">Leaf</tissue>
    </source>
</reference>
<accession>A0ABR0QE12</accession>
<comment type="caution">
    <text evidence="1">The sequence shown here is derived from an EMBL/GenBank/DDBJ whole genome shotgun (WGS) entry which is preliminary data.</text>
</comment>
<evidence type="ECO:0000313" key="1">
    <source>
        <dbReference type="EMBL" id="KAK5837291.1"/>
    </source>
</evidence>
<evidence type="ECO:0000313" key="2">
    <source>
        <dbReference type="Proteomes" id="UP001358586"/>
    </source>
</evidence>
<organism evidence="1 2">
    <name type="scientific">Gossypium arboreum</name>
    <name type="common">Tree cotton</name>
    <name type="synonym">Gossypium nanking</name>
    <dbReference type="NCBI Taxonomy" id="29729"/>
    <lineage>
        <taxon>Eukaryota</taxon>
        <taxon>Viridiplantae</taxon>
        <taxon>Streptophyta</taxon>
        <taxon>Embryophyta</taxon>
        <taxon>Tracheophyta</taxon>
        <taxon>Spermatophyta</taxon>
        <taxon>Magnoliopsida</taxon>
        <taxon>eudicotyledons</taxon>
        <taxon>Gunneridae</taxon>
        <taxon>Pentapetalae</taxon>
        <taxon>rosids</taxon>
        <taxon>malvids</taxon>
        <taxon>Malvales</taxon>
        <taxon>Malvaceae</taxon>
        <taxon>Malvoideae</taxon>
        <taxon>Gossypium</taxon>
    </lineage>
</organism>
<sequence length="53" mass="6214">MAKDWYVKLLFVPRTTNMTADTIAKEVRRHTMRLLVFAQPIPMVHDAILQDKC</sequence>
<gene>
    <name evidence="1" type="ORF">PVK06_013101</name>
</gene>
<dbReference type="Proteomes" id="UP001358586">
    <property type="component" value="Chromosome 4"/>
</dbReference>
<name>A0ABR0QE12_GOSAR</name>
<keyword evidence="2" id="KW-1185">Reference proteome</keyword>
<proteinExistence type="predicted"/>
<protein>
    <submittedName>
        <fullName evidence="1">Uncharacterized protein</fullName>
    </submittedName>
</protein>